<dbReference type="PROSITE" id="PS01272">
    <property type="entry name" value="GCKR"/>
    <property type="match status" value="1"/>
</dbReference>
<comment type="pathway">
    <text evidence="3">Amino-sugar metabolism; N-acetylmuramate degradation.</text>
</comment>
<dbReference type="InterPro" id="IPR046348">
    <property type="entry name" value="SIS_dom_sf"/>
</dbReference>
<keyword evidence="1 3" id="KW-0456">Lyase</keyword>
<dbReference type="InterPro" id="IPR040190">
    <property type="entry name" value="MURQ/GCKR"/>
</dbReference>
<dbReference type="EC" id="4.2.1.126" evidence="3"/>
<dbReference type="RefSeq" id="WP_085051916.1">
    <property type="nucleotide sequence ID" value="NZ_LNQR01000043.1"/>
</dbReference>
<evidence type="ECO:0000256" key="1">
    <source>
        <dbReference type="ARBA" id="ARBA00023239"/>
    </source>
</evidence>
<protein>
    <recommendedName>
        <fullName evidence="3">N-acetylmuramic acid 6-phosphate etherase</fullName>
        <shortName evidence="3">MurNAc-6-P etherase</shortName>
        <ecNumber evidence="3">4.2.1.126</ecNumber>
    </recommendedName>
    <alternativeName>
        <fullName evidence="3">N-acetylmuramic acid 6-phosphate hydrolase</fullName>
    </alternativeName>
    <alternativeName>
        <fullName evidence="3">N-acetylmuramic acid 6-phosphate lyase</fullName>
    </alternativeName>
</protein>
<dbReference type="SUPFAM" id="SSF53697">
    <property type="entry name" value="SIS domain"/>
    <property type="match status" value="1"/>
</dbReference>
<dbReference type="Proteomes" id="UP000060487">
    <property type="component" value="Unassembled WGS sequence"/>
</dbReference>
<dbReference type="EMBL" id="LNQR01000043">
    <property type="protein sequence ID" value="KWT88354.1"/>
    <property type="molecule type" value="Genomic_DNA"/>
</dbReference>
<dbReference type="Gene3D" id="1.10.8.1080">
    <property type="match status" value="1"/>
</dbReference>
<accession>A0ABR5SHR8</accession>
<proteinExistence type="inferred from homology"/>
<comment type="subunit">
    <text evidence="3">Homodimer.</text>
</comment>
<dbReference type="Gene3D" id="3.40.50.10490">
    <property type="entry name" value="Glucose-6-phosphate isomerase like protein, domain 1"/>
    <property type="match status" value="1"/>
</dbReference>
<dbReference type="NCBIfam" id="TIGR00274">
    <property type="entry name" value="N-acetylmuramic acid 6-phosphate etherase"/>
    <property type="match status" value="1"/>
</dbReference>
<dbReference type="InterPro" id="IPR005488">
    <property type="entry name" value="Etherase_MurQ"/>
</dbReference>
<comment type="catalytic activity">
    <reaction evidence="3">
        <text>N-acetyl-D-muramate 6-phosphate + H2O = N-acetyl-D-glucosamine 6-phosphate + (R)-lactate</text>
        <dbReference type="Rhea" id="RHEA:26410"/>
        <dbReference type="ChEBI" id="CHEBI:15377"/>
        <dbReference type="ChEBI" id="CHEBI:16004"/>
        <dbReference type="ChEBI" id="CHEBI:57513"/>
        <dbReference type="ChEBI" id="CHEBI:58722"/>
        <dbReference type="EC" id="4.2.1.126"/>
    </reaction>
</comment>
<dbReference type="NCBIfam" id="NF003915">
    <property type="entry name" value="PRK05441.1"/>
    <property type="match status" value="1"/>
</dbReference>
<evidence type="ECO:0000256" key="3">
    <source>
        <dbReference type="HAMAP-Rule" id="MF_00068"/>
    </source>
</evidence>
<dbReference type="NCBIfam" id="NF009222">
    <property type="entry name" value="PRK12570.1"/>
    <property type="match status" value="1"/>
</dbReference>
<dbReference type="CDD" id="cd05007">
    <property type="entry name" value="SIS_Etherase"/>
    <property type="match status" value="1"/>
</dbReference>
<comment type="similarity">
    <text evidence="3">Belongs to the GCKR-like family. MurNAc-6-P etherase subfamily.</text>
</comment>
<feature type="active site" evidence="3">
    <location>
        <position position="109"/>
    </location>
</feature>
<dbReference type="PANTHER" id="PTHR10088:SF4">
    <property type="entry name" value="GLUCOKINASE REGULATORY PROTEIN"/>
    <property type="match status" value="1"/>
</dbReference>
<dbReference type="InterPro" id="IPR005486">
    <property type="entry name" value="Glucokinase_regulatory_CS"/>
</dbReference>
<sequence length="288" mass="30343">MRTECLHPGSADIDAISTAELFLLMNNEDAKIAKAVKKAKKHICLAIEDAVKAIQSGGSVVYVGAGTSGRLGVLDASEMPPTFSTPPHVIRGIIAGGSRALTTSVEGAEDDEPAGTAAASEITANDMVIGITVSGGAPFVLSALKESKRRGARCWLLTCAESAYGFLDGIITIATGPEIVAGSSRLKAGTATKMVLNMLSTITMIRLGRVYKGYMVDVVPSNAKLKRRAMRIISELTGLAPEPAAELFQRARGNAKTAIVMHEKDIDFDEALRLLEKSGGSLREALRC</sequence>
<feature type="active site" description="Proton donor" evidence="3">
    <location>
        <position position="78"/>
    </location>
</feature>
<keyword evidence="6" id="KW-1185">Reference proteome</keyword>
<gene>
    <name evidence="3 5" type="primary">murQ</name>
    <name evidence="5" type="ORF">ASN18_1276</name>
</gene>
<dbReference type="InterPro" id="IPR001347">
    <property type="entry name" value="SIS_dom"/>
</dbReference>
<organism evidence="5 6">
    <name type="scientific">Candidatus Magnetominusculus xianensis</name>
    <dbReference type="NCBI Taxonomy" id="1748249"/>
    <lineage>
        <taxon>Bacteria</taxon>
        <taxon>Pseudomonadati</taxon>
        <taxon>Nitrospirota</taxon>
        <taxon>Nitrospiria</taxon>
        <taxon>Nitrospirales</taxon>
        <taxon>Nitrospiraceae</taxon>
        <taxon>Candidatus Magnetominusculus</taxon>
    </lineage>
</organism>
<evidence type="ECO:0000313" key="5">
    <source>
        <dbReference type="EMBL" id="KWT88354.1"/>
    </source>
</evidence>
<dbReference type="GO" id="GO:0016829">
    <property type="term" value="F:lyase activity"/>
    <property type="evidence" value="ECO:0007669"/>
    <property type="project" value="UniProtKB-KW"/>
</dbReference>
<evidence type="ECO:0000313" key="6">
    <source>
        <dbReference type="Proteomes" id="UP000060487"/>
    </source>
</evidence>
<dbReference type="PROSITE" id="PS51464">
    <property type="entry name" value="SIS"/>
    <property type="match status" value="1"/>
</dbReference>
<comment type="caution">
    <text evidence="5">The sequence shown here is derived from an EMBL/GenBank/DDBJ whole genome shotgun (WGS) entry which is preliminary data.</text>
</comment>
<evidence type="ECO:0000259" key="4">
    <source>
        <dbReference type="PROSITE" id="PS51464"/>
    </source>
</evidence>
<comment type="function">
    <text evidence="3">Specifically catalyzes the cleavage of the D-lactyl ether substituent of MurNAc 6-phosphate, producing GlcNAc 6-phosphate and D-lactate.</text>
</comment>
<dbReference type="Pfam" id="PF22645">
    <property type="entry name" value="GKRP_SIS_N"/>
    <property type="match status" value="1"/>
</dbReference>
<dbReference type="PANTHER" id="PTHR10088">
    <property type="entry name" value="GLUCOKINASE REGULATORY PROTEIN"/>
    <property type="match status" value="1"/>
</dbReference>
<keyword evidence="2 3" id="KW-0119">Carbohydrate metabolism</keyword>
<reference evidence="5 6" key="1">
    <citation type="submission" date="2015-11" db="EMBL/GenBank/DDBJ databases">
        <authorList>
            <person name="Lin W."/>
        </authorList>
    </citation>
    <scope>NUCLEOTIDE SEQUENCE [LARGE SCALE GENOMIC DNA]</scope>
    <source>
        <strain evidence="5 6">HCH-1</strain>
    </source>
</reference>
<comment type="miscellaneous">
    <text evidence="3">A lyase-type mechanism (elimination/hydration) is suggested for the cleavage of the lactyl ether bond of MurNAc 6-phosphate, with the formation of an alpha,beta-unsaturated aldehyde intermediate with (E)-stereochemistry, followed by the syn addition of water to give product.</text>
</comment>
<name>A0ABR5SHR8_9BACT</name>
<feature type="domain" description="SIS" evidence="4">
    <location>
        <begin position="50"/>
        <end position="209"/>
    </location>
</feature>
<evidence type="ECO:0000256" key="2">
    <source>
        <dbReference type="ARBA" id="ARBA00023277"/>
    </source>
</evidence>
<dbReference type="HAMAP" id="MF_00068">
    <property type="entry name" value="MurQ"/>
    <property type="match status" value="1"/>
</dbReference>